<keyword evidence="1" id="KW-0175">Coiled coil</keyword>
<dbReference type="AlphaFoldDB" id="A0A395M121"/>
<sequence length="202" mass="23415">MSTFCPIIKEQCKAEECMAWRDDKCLIFSYLETLVALPYRESDEEDDELEFSEQRKVPEHIKSATPEELATELVAFAKREFAHEERIWIPEVAEFFWEKKGIEKWDMPADIRLKLEKAESLAKQQIESEREAELKAQLEKEKAELTELVAQCVTWASEQGLSRLTNSDIDAFLLEIGREILPQTKKAIYATANVQLKSAKKK</sequence>
<evidence type="ECO:0000256" key="1">
    <source>
        <dbReference type="SAM" id="Coils"/>
    </source>
</evidence>
<gene>
    <name evidence="2" type="ORF">D0433_05755</name>
</gene>
<name>A0A395M121_9BACT</name>
<evidence type="ECO:0000313" key="2">
    <source>
        <dbReference type="EMBL" id="RFM24489.1"/>
    </source>
</evidence>
<proteinExistence type="predicted"/>
<dbReference type="Proteomes" id="UP000266389">
    <property type="component" value="Unassembled WGS sequence"/>
</dbReference>
<evidence type="ECO:0000313" key="3">
    <source>
        <dbReference type="Proteomes" id="UP000266389"/>
    </source>
</evidence>
<accession>A0A395M121</accession>
<organism evidence="2 3">
    <name type="scientific">Candidatus Thermochlorobacter aerophilus</name>
    <dbReference type="NCBI Taxonomy" id="1868324"/>
    <lineage>
        <taxon>Bacteria</taxon>
        <taxon>Pseudomonadati</taxon>
        <taxon>Chlorobiota</taxon>
        <taxon>Chlorobiia</taxon>
        <taxon>Chlorobiales</taxon>
        <taxon>Candidatus Thermochlorobacteriaceae</taxon>
        <taxon>Candidatus Thermochlorobacter</taxon>
    </lineage>
</organism>
<comment type="caution">
    <text evidence="2">The sequence shown here is derived from an EMBL/GenBank/DDBJ whole genome shotgun (WGS) entry which is preliminary data.</text>
</comment>
<dbReference type="EMBL" id="PHFL01000039">
    <property type="protein sequence ID" value="RFM24489.1"/>
    <property type="molecule type" value="Genomic_DNA"/>
</dbReference>
<protein>
    <submittedName>
        <fullName evidence="2">Uncharacterized protein</fullName>
    </submittedName>
</protein>
<reference evidence="2 3" key="1">
    <citation type="journal article" date="2011" name="ISME J.">
        <title>Community ecology of hot spring cyanobacterial mats: predominant populations and their functional potential.</title>
        <authorList>
            <person name="Klatt C.G."/>
            <person name="Wood J.M."/>
            <person name="Rusch D.B."/>
            <person name="Bateson M.M."/>
            <person name="Hamamura N."/>
            <person name="Heidelberg J.F."/>
            <person name="Grossman A.R."/>
            <person name="Bhaya D."/>
            <person name="Cohan F.M."/>
            <person name="Kuhl M."/>
            <person name="Bryant D.A."/>
            <person name="Ward D.M."/>
        </authorList>
    </citation>
    <scope>NUCLEOTIDE SEQUENCE [LARGE SCALE GENOMIC DNA]</scope>
    <source>
        <strain evidence="2">OS</strain>
    </source>
</reference>
<feature type="coiled-coil region" evidence="1">
    <location>
        <begin position="115"/>
        <end position="151"/>
    </location>
</feature>